<keyword evidence="2" id="KW-0805">Transcription regulation</keyword>
<dbReference type="SUPFAM" id="SSF46785">
    <property type="entry name" value="Winged helix' DNA-binding domain"/>
    <property type="match status" value="1"/>
</dbReference>
<dbReference type="InterPro" id="IPR036388">
    <property type="entry name" value="WH-like_DNA-bd_sf"/>
</dbReference>
<organism evidence="5">
    <name type="scientific">Gordonia amarae</name>
    <dbReference type="NCBI Taxonomy" id="36821"/>
    <lineage>
        <taxon>Bacteria</taxon>
        <taxon>Bacillati</taxon>
        <taxon>Actinomycetota</taxon>
        <taxon>Actinomycetes</taxon>
        <taxon>Mycobacteriales</taxon>
        <taxon>Gordoniaceae</taxon>
        <taxon>Gordonia</taxon>
    </lineage>
</organism>
<protein>
    <submittedName>
        <fullName evidence="5">LysR family transcriptional regulator</fullName>
    </submittedName>
</protein>
<sequence>MELYLVRYFVTIVDHGTVAKAAQVLYVSQPSLNQAVHTLENRLGTVLFDRVGGRCELTAAGRRFEIAARRILADVEQAKSAVAQVRELQAGGVDIAVAADFRIDPLVPVVTRFRERYPSLWVRVVDVAAPAGVTAALRAGEAEIGVAEMSDEQQKFTEIPVGTQELVLAAAPELLAGLTGPVPRERVRSLPLVIDHGDRTTKALLADMIGTDAKNVVVDCAHPPAIWALVNRGVGATVLPRGLAAQQLPGARVLTLDPPLRRRWGLVTRPSALSPAAAAFVAAAVDRPTATISKTER</sequence>
<accession>A0A857LIP4</accession>
<evidence type="ECO:0000256" key="4">
    <source>
        <dbReference type="ARBA" id="ARBA00023163"/>
    </source>
</evidence>
<evidence type="ECO:0000256" key="3">
    <source>
        <dbReference type="ARBA" id="ARBA00023125"/>
    </source>
</evidence>
<dbReference type="PANTHER" id="PTHR30126:SF91">
    <property type="entry name" value="LYSR FAMILY TRANSCRIPTIONAL REGULATOR"/>
    <property type="match status" value="1"/>
</dbReference>
<reference evidence="5" key="1">
    <citation type="journal article" date="2021" name="Nat. Microbiol.">
        <title>Cocultivation of an ultrasmall environmental parasitic bacterium with lytic ability against bacteria associated with wastewater foams.</title>
        <authorList>
            <person name="Batinovic S."/>
            <person name="Rose J.J.A."/>
            <person name="Ratcliffe J."/>
            <person name="Seviour R.J."/>
            <person name="Petrovski S."/>
        </authorList>
    </citation>
    <scope>NUCLEOTIDE SEQUENCE</scope>
    <source>
        <strain evidence="5">CON44</strain>
    </source>
</reference>
<dbReference type="RefSeq" id="WP_005193403.1">
    <property type="nucleotide sequence ID" value="NZ_CP045805.1"/>
</dbReference>
<keyword evidence="3" id="KW-0238">DNA-binding</keyword>
<proteinExistence type="inferred from homology"/>
<dbReference type="GO" id="GO:0000976">
    <property type="term" value="F:transcription cis-regulatory region binding"/>
    <property type="evidence" value="ECO:0007669"/>
    <property type="project" value="TreeGrafter"/>
</dbReference>
<dbReference type="Pfam" id="PF03466">
    <property type="entry name" value="LysR_substrate"/>
    <property type="match status" value="1"/>
</dbReference>
<dbReference type="InterPro" id="IPR005119">
    <property type="entry name" value="LysR_subst-bd"/>
</dbReference>
<dbReference type="EMBL" id="CP045810">
    <property type="protein sequence ID" value="QHN38228.1"/>
    <property type="molecule type" value="Genomic_DNA"/>
</dbReference>
<gene>
    <name evidence="5" type="ORF">GII30_02660</name>
</gene>
<dbReference type="InterPro" id="IPR000847">
    <property type="entry name" value="LysR_HTH_N"/>
</dbReference>
<name>A0A857LIP4_9ACTN</name>
<dbReference type="CDD" id="cd05466">
    <property type="entry name" value="PBP2_LTTR_substrate"/>
    <property type="match status" value="1"/>
</dbReference>
<dbReference type="FunFam" id="1.10.10.10:FF:000001">
    <property type="entry name" value="LysR family transcriptional regulator"/>
    <property type="match status" value="1"/>
</dbReference>
<dbReference type="PANTHER" id="PTHR30126">
    <property type="entry name" value="HTH-TYPE TRANSCRIPTIONAL REGULATOR"/>
    <property type="match status" value="1"/>
</dbReference>
<evidence type="ECO:0000313" key="5">
    <source>
        <dbReference type="EMBL" id="QHN38228.1"/>
    </source>
</evidence>
<evidence type="ECO:0000256" key="1">
    <source>
        <dbReference type="ARBA" id="ARBA00009437"/>
    </source>
</evidence>
<dbReference type="InterPro" id="IPR036390">
    <property type="entry name" value="WH_DNA-bd_sf"/>
</dbReference>
<dbReference type="SUPFAM" id="SSF53850">
    <property type="entry name" value="Periplasmic binding protein-like II"/>
    <property type="match status" value="1"/>
</dbReference>
<dbReference type="GO" id="GO:0003700">
    <property type="term" value="F:DNA-binding transcription factor activity"/>
    <property type="evidence" value="ECO:0007669"/>
    <property type="project" value="InterPro"/>
</dbReference>
<dbReference type="PROSITE" id="PS50931">
    <property type="entry name" value="HTH_LYSR"/>
    <property type="match status" value="1"/>
</dbReference>
<evidence type="ECO:0000256" key="2">
    <source>
        <dbReference type="ARBA" id="ARBA00023015"/>
    </source>
</evidence>
<comment type="similarity">
    <text evidence="1">Belongs to the LysR transcriptional regulatory family.</text>
</comment>
<dbReference type="Gene3D" id="3.40.190.290">
    <property type="match status" value="1"/>
</dbReference>
<dbReference type="Gene3D" id="1.10.10.10">
    <property type="entry name" value="Winged helix-like DNA-binding domain superfamily/Winged helix DNA-binding domain"/>
    <property type="match status" value="1"/>
</dbReference>
<keyword evidence="4" id="KW-0804">Transcription</keyword>
<dbReference type="Pfam" id="PF00126">
    <property type="entry name" value="HTH_1"/>
    <property type="match status" value="1"/>
</dbReference>
<dbReference type="PRINTS" id="PR00039">
    <property type="entry name" value="HTHLYSR"/>
</dbReference>
<dbReference type="AlphaFoldDB" id="A0A857LIP4"/>